<dbReference type="EMBL" id="JBBWRZ010000006">
    <property type="protein sequence ID" value="KAK8233624.1"/>
    <property type="molecule type" value="Genomic_DNA"/>
</dbReference>
<comment type="caution">
    <text evidence="1">The sequence shown here is derived from an EMBL/GenBank/DDBJ whole genome shotgun (WGS) entry which is preliminary data.</text>
</comment>
<accession>A0ABR1YMU4</accession>
<evidence type="ECO:0000313" key="2">
    <source>
        <dbReference type="Proteomes" id="UP001492380"/>
    </source>
</evidence>
<proteinExistence type="predicted"/>
<reference evidence="1 2" key="1">
    <citation type="submission" date="2024-04" db="EMBL/GenBank/DDBJ databases">
        <title>Phyllosticta paracitricarpa is synonymous to the EU quarantine fungus P. citricarpa based on phylogenomic analyses.</title>
        <authorList>
            <consortium name="Lawrence Berkeley National Laboratory"/>
            <person name="Van Ingen-Buijs V.A."/>
            <person name="Van Westerhoven A.C."/>
            <person name="Haridas S."/>
            <person name="Skiadas P."/>
            <person name="Martin F."/>
            <person name="Groenewald J.Z."/>
            <person name="Crous P.W."/>
            <person name="Seidl M.F."/>
        </authorList>
    </citation>
    <scope>NUCLEOTIDE SEQUENCE [LARGE SCALE GENOMIC DNA]</scope>
    <source>
        <strain evidence="1 2">CBS 123374</strain>
    </source>
</reference>
<dbReference type="Proteomes" id="UP001492380">
    <property type="component" value="Unassembled WGS sequence"/>
</dbReference>
<name>A0ABR1YMU4_9PEZI</name>
<keyword evidence="2" id="KW-1185">Reference proteome</keyword>
<gene>
    <name evidence="1" type="ORF">HDK90DRAFT_272127</name>
</gene>
<evidence type="ECO:0000313" key="1">
    <source>
        <dbReference type="EMBL" id="KAK8233624.1"/>
    </source>
</evidence>
<sequence>MAQDLSSSLAPRIVSTGLFLLFPTLRLAFLSSGADTRARVHHAACTPAGGLAACSALRQGADGQTGSILRRRPGSGRNNALVNWTRLGLCDANRLASVWHVVPCLVFVPLRPLPQLGNRRAVLRKSLMVRCPGNTTRQQEFLATPQIFARA</sequence>
<organism evidence="1 2">
    <name type="scientific">Phyllosticta capitalensis</name>
    <dbReference type="NCBI Taxonomy" id="121624"/>
    <lineage>
        <taxon>Eukaryota</taxon>
        <taxon>Fungi</taxon>
        <taxon>Dikarya</taxon>
        <taxon>Ascomycota</taxon>
        <taxon>Pezizomycotina</taxon>
        <taxon>Dothideomycetes</taxon>
        <taxon>Dothideomycetes incertae sedis</taxon>
        <taxon>Botryosphaeriales</taxon>
        <taxon>Phyllostictaceae</taxon>
        <taxon>Phyllosticta</taxon>
    </lineage>
</organism>
<protein>
    <recommendedName>
        <fullName evidence="3">Secreted protein</fullName>
    </recommendedName>
</protein>
<evidence type="ECO:0008006" key="3">
    <source>
        <dbReference type="Google" id="ProtNLM"/>
    </source>
</evidence>